<evidence type="ECO:0000259" key="9">
    <source>
        <dbReference type="PROSITE" id="PS51384"/>
    </source>
</evidence>
<dbReference type="Pfam" id="PF00970">
    <property type="entry name" value="FAD_binding_6"/>
    <property type="match status" value="1"/>
</dbReference>
<dbReference type="InterPro" id="IPR050415">
    <property type="entry name" value="MRET"/>
</dbReference>
<dbReference type="Proteomes" id="UP001432128">
    <property type="component" value="Chromosome"/>
</dbReference>
<dbReference type="Pfam" id="PF00175">
    <property type="entry name" value="NAD_binding_1"/>
    <property type="match status" value="1"/>
</dbReference>
<proteinExistence type="predicted"/>
<keyword evidence="2" id="KW-0285">Flavoprotein</keyword>
<dbReference type="PANTHER" id="PTHR47354">
    <property type="entry name" value="NADH OXIDOREDUCTASE HCR"/>
    <property type="match status" value="1"/>
</dbReference>
<name>A0AAU4K1U3_9NOCA</name>
<evidence type="ECO:0000313" key="11">
    <source>
        <dbReference type="Proteomes" id="UP001432128"/>
    </source>
</evidence>
<dbReference type="Gene3D" id="3.10.20.30">
    <property type="match status" value="1"/>
</dbReference>
<evidence type="ECO:0000256" key="3">
    <source>
        <dbReference type="ARBA" id="ARBA00022714"/>
    </source>
</evidence>
<keyword evidence="4" id="KW-0479">Metal-binding</keyword>
<evidence type="ECO:0000256" key="2">
    <source>
        <dbReference type="ARBA" id="ARBA00022630"/>
    </source>
</evidence>
<evidence type="ECO:0000256" key="5">
    <source>
        <dbReference type="ARBA" id="ARBA00022827"/>
    </source>
</evidence>
<dbReference type="CDD" id="cd00207">
    <property type="entry name" value="fer2"/>
    <property type="match status" value="1"/>
</dbReference>
<dbReference type="InterPro" id="IPR008333">
    <property type="entry name" value="Cbr1-like_FAD-bd_dom"/>
</dbReference>
<evidence type="ECO:0000256" key="7">
    <source>
        <dbReference type="ARBA" id="ARBA00023004"/>
    </source>
</evidence>
<dbReference type="AlphaFoldDB" id="A0AAU4K1U3"/>
<dbReference type="CDD" id="cd06216">
    <property type="entry name" value="FNR_iron_sulfur_binding_2"/>
    <property type="match status" value="1"/>
</dbReference>
<dbReference type="GO" id="GO:0046872">
    <property type="term" value="F:metal ion binding"/>
    <property type="evidence" value="ECO:0007669"/>
    <property type="project" value="UniProtKB-KW"/>
</dbReference>
<keyword evidence="6" id="KW-0560">Oxidoreductase</keyword>
<dbReference type="InterPro" id="IPR001433">
    <property type="entry name" value="OxRdtase_FAD/NAD-bd"/>
</dbReference>
<dbReference type="PROSITE" id="PS51384">
    <property type="entry name" value="FAD_FR"/>
    <property type="match status" value="1"/>
</dbReference>
<keyword evidence="5" id="KW-0274">FAD</keyword>
<evidence type="ECO:0000256" key="1">
    <source>
        <dbReference type="ARBA" id="ARBA00001974"/>
    </source>
</evidence>
<dbReference type="InterPro" id="IPR012675">
    <property type="entry name" value="Beta-grasp_dom_sf"/>
</dbReference>
<evidence type="ECO:0000256" key="8">
    <source>
        <dbReference type="ARBA" id="ARBA00023014"/>
    </source>
</evidence>
<dbReference type="Pfam" id="PF00111">
    <property type="entry name" value="Fer2"/>
    <property type="match status" value="1"/>
</dbReference>
<comment type="cofactor">
    <cofactor evidence="1">
        <name>FAD</name>
        <dbReference type="ChEBI" id="CHEBI:57692"/>
    </cofactor>
</comment>
<dbReference type="Gene3D" id="2.40.30.10">
    <property type="entry name" value="Translation factors"/>
    <property type="match status" value="1"/>
</dbReference>
<reference evidence="10 11" key="1">
    <citation type="submission" date="2022-10" db="EMBL/GenBank/DDBJ databases">
        <title>The complete genomes of actinobacterial strains from the NBC collection.</title>
        <authorList>
            <person name="Joergensen T.S."/>
            <person name="Alvarez Arevalo M."/>
            <person name="Sterndorff E.B."/>
            <person name="Faurdal D."/>
            <person name="Vuksanovic O."/>
            <person name="Mourched A.-S."/>
            <person name="Charusanti P."/>
            <person name="Shaw S."/>
            <person name="Blin K."/>
            <person name="Weber T."/>
        </authorList>
    </citation>
    <scope>NUCLEOTIDE SEQUENCE [LARGE SCALE GENOMIC DNA]</scope>
    <source>
        <strain evidence="10 11">NBC_00319</strain>
    </source>
</reference>
<dbReference type="InterPro" id="IPR001041">
    <property type="entry name" value="2Fe-2S_ferredoxin-type"/>
</dbReference>
<dbReference type="PRINTS" id="PR00410">
    <property type="entry name" value="PHEHYDRXLASE"/>
</dbReference>
<feature type="domain" description="FAD-binding FR-type" evidence="9">
    <location>
        <begin position="35"/>
        <end position="138"/>
    </location>
</feature>
<evidence type="ECO:0000313" key="10">
    <source>
        <dbReference type="EMBL" id="WUM20045.1"/>
    </source>
</evidence>
<dbReference type="SUPFAM" id="SSF52343">
    <property type="entry name" value="Ferredoxin reductase-like, C-terminal NADP-linked domain"/>
    <property type="match status" value="1"/>
</dbReference>
<evidence type="ECO:0000256" key="4">
    <source>
        <dbReference type="ARBA" id="ARBA00022723"/>
    </source>
</evidence>
<accession>A0AAU4K1U3</accession>
<dbReference type="SUPFAM" id="SSF63380">
    <property type="entry name" value="Riboflavin synthase domain-like"/>
    <property type="match status" value="1"/>
</dbReference>
<keyword evidence="3" id="KW-0001">2Fe-2S</keyword>
<dbReference type="RefSeq" id="WP_328857463.1">
    <property type="nucleotide sequence ID" value="NZ_CP108021.1"/>
</dbReference>
<protein>
    <submittedName>
        <fullName evidence="10">FAD-binding oxidoreductase</fullName>
    </submittedName>
</protein>
<dbReference type="PANTHER" id="PTHR47354:SF6">
    <property type="entry name" value="NADH OXIDOREDUCTASE HCR"/>
    <property type="match status" value="1"/>
</dbReference>
<dbReference type="EMBL" id="CP108021">
    <property type="protein sequence ID" value="WUM20045.1"/>
    <property type="molecule type" value="Genomic_DNA"/>
</dbReference>
<dbReference type="InterPro" id="IPR036010">
    <property type="entry name" value="2Fe-2S_ferredoxin-like_sf"/>
</dbReference>
<dbReference type="GO" id="GO:0051537">
    <property type="term" value="F:2 iron, 2 sulfur cluster binding"/>
    <property type="evidence" value="ECO:0007669"/>
    <property type="project" value="UniProtKB-KW"/>
</dbReference>
<dbReference type="InterPro" id="IPR017938">
    <property type="entry name" value="Riboflavin_synthase-like_b-brl"/>
</dbReference>
<keyword evidence="8" id="KW-0411">Iron-sulfur</keyword>
<gene>
    <name evidence="10" type="ORF">OG579_20550</name>
</gene>
<dbReference type="InterPro" id="IPR039261">
    <property type="entry name" value="FNR_nucleotide-bd"/>
</dbReference>
<dbReference type="InterPro" id="IPR017927">
    <property type="entry name" value="FAD-bd_FR_type"/>
</dbReference>
<dbReference type="SUPFAM" id="SSF54292">
    <property type="entry name" value="2Fe-2S ferredoxin-like"/>
    <property type="match status" value="1"/>
</dbReference>
<evidence type="ECO:0000256" key="6">
    <source>
        <dbReference type="ARBA" id="ARBA00023002"/>
    </source>
</evidence>
<dbReference type="GO" id="GO:0016491">
    <property type="term" value="F:oxidoreductase activity"/>
    <property type="evidence" value="ECO:0007669"/>
    <property type="project" value="UniProtKB-KW"/>
</dbReference>
<keyword evidence="7" id="KW-0408">Iron</keyword>
<sequence length="365" mass="39619">MFERFPALFGSVIEAALAPHPVDRYLELVDPMITWSDLRAKVVEVRRPTPRAVTLVLAPTRQWTGFRAGQYIQLSTVINGVRHTRCFSPANAESGRDGRVELTITAHDDGFVSRHLRDNAKVGDVVGLTPATGDFVLPEQRPRNAVFISGGSGVTPVLSMLRTLVAERHTGRMTFIHYAASPDDVAYAAELVDLDRLHDAVTVHTIHTRHAVDGARHSGHLTDEHLTDLVPDLADVEVFVCGPAGLMDAAREFFDVRGLGDRVHSEAFTAPASFAPDPDEPVSGTLRFASSKTESDNDGRTILEQAEAAGLTPEFGCRMGICFSCTAPKKSGCTRNVLTGEMDTESDKHIQLCISAPVGDVEIDI</sequence>
<keyword evidence="11" id="KW-1185">Reference proteome</keyword>
<dbReference type="Gene3D" id="3.40.50.80">
    <property type="entry name" value="Nucleotide-binding domain of ferredoxin-NADP reductase (FNR) module"/>
    <property type="match status" value="1"/>
</dbReference>
<dbReference type="KEGG" id="whr:OG579_20550"/>
<organism evidence="10 11">
    <name type="scientific">Williamsia herbipolensis</name>
    <dbReference type="NCBI Taxonomy" id="1603258"/>
    <lineage>
        <taxon>Bacteria</taxon>
        <taxon>Bacillati</taxon>
        <taxon>Actinomycetota</taxon>
        <taxon>Actinomycetes</taxon>
        <taxon>Mycobacteriales</taxon>
        <taxon>Nocardiaceae</taxon>
        <taxon>Williamsia</taxon>
    </lineage>
</organism>